<dbReference type="Proteomes" id="UP000218288">
    <property type="component" value="Chromosome"/>
</dbReference>
<dbReference type="EMBL" id="AP014809">
    <property type="protein sequence ID" value="BAU90584.1"/>
    <property type="molecule type" value="Genomic_DNA"/>
</dbReference>
<dbReference type="AlphaFoldDB" id="A0A160PDK9"/>
<reference evidence="2 3" key="1">
    <citation type="journal article" date="2016" name="Genome Announc.">
        <title>Complete Genome Sequence of Methylobacterium populi P-1M, Isolated from Pink-Pigmented Household Biofilm.</title>
        <authorList>
            <person name="Morohoshi T."/>
            <person name="Ikeda T."/>
        </authorList>
    </citation>
    <scope>NUCLEOTIDE SEQUENCE [LARGE SCALE GENOMIC DNA]</scope>
    <source>
        <strain evidence="2 3">P-1M</strain>
    </source>
</reference>
<organism evidence="2 3">
    <name type="scientific">Methylorubrum populi</name>
    <dbReference type="NCBI Taxonomy" id="223967"/>
    <lineage>
        <taxon>Bacteria</taxon>
        <taxon>Pseudomonadati</taxon>
        <taxon>Pseudomonadota</taxon>
        <taxon>Alphaproteobacteria</taxon>
        <taxon>Hyphomicrobiales</taxon>
        <taxon>Methylobacteriaceae</taxon>
        <taxon>Methylorubrum</taxon>
    </lineage>
</organism>
<accession>A0A160PDK9</accession>
<name>A0A160PDK9_9HYPH</name>
<evidence type="ECO:0000313" key="2">
    <source>
        <dbReference type="EMBL" id="BAU90584.1"/>
    </source>
</evidence>
<protein>
    <submittedName>
        <fullName evidence="2">DNA topoisomerase 4 subunit B</fullName>
    </submittedName>
</protein>
<gene>
    <name evidence="2" type="primary">parE</name>
    <name evidence="2" type="ORF">MPPM_1979</name>
</gene>
<feature type="compositionally biased region" description="Basic residues" evidence="1">
    <location>
        <begin position="61"/>
        <end position="71"/>
    </location>
</feature>
<feature type="region of interest" description="Disordered" evidence="1">
    <location>
        <begin position="43"/>
        <end position="71"/>
    </location>
</feature>
<evidence type="ECO:0000313" key="3">
    <source>
        <dbReference type="Proteomes" id="UP000218288"/>
    </source>
</evidence>
<proteinExistence type="predicted"/>
<evidence type="ECO:0000256" key="1">
    <source>
        <dbReference type="SAM" id="MobiDB-lite"/>
    </source>
</evidence>
<dbReference type="GO" id="GO:0016853">
    <property type="term" value="F:isomerase activity"/>
    <property type="evidence" value="ECO:0007669"/>
    <property type="project" value="UniProtKB-KW"/>
</dbReference>
<sequence>MRERWHALSDPEVWERPPADALADETSYDAETALRVLRGMTPPKRRAGFFQDGRSAARPSPVRHRLFTRGT</sequence>
<keyword evidence="2" id="KW-0413">Isomerase</keyword>